<organism evidence="2 3">
    <name type="scientific">Glonium stellatum</name>
    <dbReference type="NCBI Taxonomy" id="574774"/>
    <lineage>
        <taxon>Eukaryota</taxon>
        <taxon>Fungi</taxon>
        <taxon>Dikarya</taxon>
        <taxon>Ascomycota</taxon>
        <taxon>Pezizomycotina</taxon>
        <taxon>Dothideomycetes</taxon>
        <taxon>Pleosporomycetidae</taxon>
        <taxon>Gloniales</taxon>
        <taxon>Gloniaceae</taxon>
        <taxon>Glonium</taxon>
    </lineage>
</organism>
<keyword evidence="1" id="KW-1133">Transmembrane helix</keyword>
<gene>
    <name evidence="2" type="ORF">AOQ84DRAFT_379101</name>
</gene>
<reference evidence="2 3" key="1">
    <citation type="journal article" date="2016" name="Nat. Commun.">
        <title>Ectomycorrhizal ecology is imprinted in the genome of the dominant symbiotic fungus Cenococcum geophilum.</title>
        <authorList>
            <consortium name="DOE Joint Genome Institute"/>
            <person name="Peter M."/>
            <person name="Kohler A."/>
            <person name="Ohm R.A."/>
            <person name="Kuo A."/>
            <person name="Krutzmann J."/>
            <person name="Morin E."/>
            <person name="Arend M."/>
            <person name="Barry K.W."/>
            <person name="Binder M."/>
            <person name="Choi C."/>
            <person name="Clum A."/>
            <person name="Copeland A."/>
            <person name="Grisel N."/>
            <person name="Haridas S."/>
            <person name="Kipfer T."/>
            <person name="LaButti K."/>
            <person name="Lindquist E."/>
            <person name="Lipzen A."/>
            <person name="Maire R."/>
            <person name="Meier B."/>
            <person name="Mihaltcheva S."/>
            <person name="Molinier V."/>
            <person name="Murat C."/>
            <person name="Poggeler S."/>
            <person name="Quandt C.A."/>
            <person name="Sperisen C."/>
            <person name="Tritt A."/>
            <person name="Tisserant E."/>
            <person name="Crous P.W."/>
            <person name="Henrissat B."/>
            <person name="Nehls U."/>
            <person name="Egli S."/>
            <person name="Spatafora J.W."/>
            <person name="Grigoriev I.V."/>
            <person name="Martin F.M."/>
        </authorList>
    </citation>
    <scope>NUCLEOTIDE SEQUENCE [LARGE SCALE GENOMIC DNA]</scope>
    <source>
        <strain evidence="2 3">CBS 207.34</strain>
    </source>
</reference>
<evidence type="ECO:0000313" key="3">
    <source>
        <dbReference type="Proteomes" id="UP000250140"/>
    </source>
</evidence>
<keyword evidence="3" id="KW-1185">Reference proteome</keyword>
<proteinExistence type="predicted"/>
<keyword evidence="1" id="KW-0812">Transmembrane</keyword>
<dbReference type="AlphaFoldDB" id="A0A8E2EX18"/>
<sequence>MIYRSGLAVFLVLRITLDISTSVLSEVLWLIFSILWGTLRLVVLRSSAEGENNNWTFGQVLPLVSLAAPLVGVVEYFSPDSEISNDTSPPYSHMQNIVTEAASSGEGAMRFTEIPNETIVSTEVRDDLERDYYATAKWFKFVTVLMFCISLEIVIMNLLNIYVGNSAFPMSVMLLIALPRVAGPGFGSIVTCAGYGSV</sequence>
<evidence type="ECO:0000256" key="1">
    <source>
        <dbReference type="SAM" id="Phobius"/>
    </source>
</evidence>
<protein>
    <submittedName>
        <fullName evidence="2">Uncharacterized protein</fullName>
    </submittedName>
</protein>
<feature type="transmembrane region" description="Helical" evidence="1">
    <location>
        <begin position="172"/>
        <end position="196"/>
    </location>
</feature>
<dbReference type="Proteomes" id="UP000250140">
    <property type="component" value="Unassembled WGS sequence"/>
</dbReference>
<dbReference type="OrthoDB" id="5427664at2759"/>
<evidence type="ECO:0000313" key="2">
    <source>
        <dbReference type="EMBL" id="OCL05923.1"/>
    </source>
</evidence>
<accession>A0A8E2EX18</accession>
<keyword evidence="1" id="KW-0472">Membrane</keyword>
<name>A0A8E2EX18_9PEZI</name>
<feature type="transmembrane region" description="Helical" evidence="1">
    <location>
        <begin position="138"/>
        <end position="160"/>
    </location>
</feature>
<dbReference type="EMBL" id="KV750173">
    <property type="protein sequence ID" value="OCL05923.1"/>
    <property type="molecule type" value="Genomic_DNA"/>
</dbReference>